<dbReference type="AlphaFoldDB" id="Q4SG77"/>
<dbReference type="EMBL" id="CAAE01014597">
    <property type="protein sequence ID" value="CAG00355.1"/>
    <property type="molecule type" value="Genomic_DNA"/>
</dbReference>
<dbReference type="KEGG" id="tng:GSTEN00018776G001"/>
<organism evidence="1">
    <name type="scientific">Tetraodon nigroviridis</name>
    <name type="common">Spotted green pufferfish</name>
    <name type="synonym">Chelonodon nigroviridis</name>
    <dbReference type="NCBI Taxonomy" id="99883"/>
    <lineage>
        <taxon>Eukaryota</taxon>
        <taxon>Metazoa</taxon>
        <taxon>Chordata</taxon>
        <taxon>Craniata</taxon>
        <taxon>Vertebrata</taxon>
        <taxon>Euteleostomi</taxon>
        <taxon>Actinopterygii</taxon>
        <taxon>Neopterygii</taxon>
        <taxon>Teleostei</taxon>
        <taxon>Neoteleostei</taxon>
        <taxon>Acanthomorphata</taxon>
        <taxon>Eupercaria</taxon>
        <taxon>Tetraodontiformes</taxon>
        <taxon>Tetradontoidea</taxon>
        <taxon>Tetraodontidae</taxon>
        <taxon>Tetraodon</taxon>
    </lineage>
</organism>
<sequence>MSRGQRRENQDRERKLHLHLPAWCIIRRWPASALRLTNGPRRASQDSIHHGCRAMNITQTGTCAHKSAPMRAGLCVCTIMTSPKGKCIIHESEVWSFMLFG</sequence>
<comment type="caution">
    <text evidence="1">The sequence shown here is derived from an EMBL/GenBank/DDBJ whole genome shotgun (WGS) entry which is preliminary data.</text>
</comment>
<accession>Q4SG77</accession>
<gene>
    <name evidence="1" type="ORF">GSTENG00018776001</name>
</gene>
<reference evidence="1" key="2">
    <citation type="submission" date="2004-02" db="EMBL/GenBank/DDBJ databases">
        <authorList>
            <consortium name="Genoscope"/>
            <consortium name="Whitehead Institute Centre for Genome Research"/>
        </authorList>
    </citation>
    <scope>NUCLEOTIDE SEQUENCE</scope>
</reference>
<evidence type="ECO:0000313" key="1">
    <source>
        <dbReference type="EMBL" id="CAG00355.1"/>
    </source>
</evidence>
<name>Q4SG77_TETNG</name>
<proteinExistence type="predicted"/>
<reference evidence="1" key="1">
    <citation type="journal article" date="2004" name="Nature">
        <title>Genome duplication in the teleost fish Tetraodon nigroviridis reveals the early vertebrate proto-karyotype.</title>
        <authorList>
            <person name="Jaillon O."/>
            <person name="Aury J.-M."/>
            <person name="Brunet F."/>
            <person name="Petit J.-L."/>
            <person name="Stange-Thomann N."/>
            <person name="Mauceli E."/>
            <person name="Bouneau L."/>
            <person name="Fischer C."/>
            <person name="Ozouf-Costaz C."/>
            <person name="Bernot A."/>
            <person name="Nicaud S."/>
            <person name="Jaffe D."/>
            <person name="Fisher S."/>
            <person name="Lutfalla G."/>
            <person name="Dossat C."/>
            <person name="Segurens B."/>
            <person name="Dasilva C."/>
            <person name="Salanoubat M."/>
            <person name="Levy M."/>
            <person name="Boudet N."/>
            <person name="Castellano S."/>
            <person name="Anthouard V."/>
            <person name="Jubin C."/>
            <person name="Castelli V."/>
            <person name="Katinka M."/>
            <person name="Vacherie B."/>
            <person name="Biemont C."/>
            <person name="Skalli Z."/>
            <person name="Cattolico L."/>
            <person name="Poulain J."/>
            <person name="De Berardinis V."/>
            <person name="Cruaud C."/>
            <person name="Duprat S."/>
            <person name="Brottier P."/>
            <person name="Coutanceau J.-P."/>
            <person name="Gouzy J."/>
            <person name="Parra G."/>
            <person name="Lardier G."/>
            <person name="Chapple C."/>
            <person name="McKernan K.J."/>
            <person name="McEwan P."/>
            <person name="Bosak S."/>
            <person name="Kellis M."/>
            <person name="Volff J.-N."/>
            <person name="Guigo R."/>
            <person name="Zody M.C."/>
            <person name="Mesirov J."/>
            <person name="Lindblad-Toh K."/>
            <person name="Birren B."/>
            <person name="Nusbaum C."/>
            <person name="Kahn D."/>
            <person name="Robinson-Rechavi M."/>
            <person name="Laudet V."/>
            <person name="Schachter V."/>
            <person name="Quetier F."/>
            <person name="Saurin W."/>
            <person name="Scarpelli C."/>
            <person name="Wincker P."/>
            <person name="Lander E.S."/>
            <person name="Weissenbach J."/>
            <person name="Roest Crollius H."/>
        </authorList>
    </citation>
    <scope>NUCLEOTIDE SEQUENCE [LARGE SCALE GENOMIC DNA]</scope>
</reference>
<protein>
    <submittedName>
        <fullName evidence="1">(spotted green pufferfish) hypothetical protein</fullName>
    </submittedName>
</protein>